<gene>
    <name evidence="3" type="ORF">J4H92_09245</name>
</gene>
<feature type="compositionally biased region" description="Basic residues" evidence="1">
    <location>
        <begin position="72"/>
        <end position="81"/>
    </location>
</feature>
<evidence type="ECO:0000313" key="4">
    <source>
        <dbReference type="Proteomes" id="UP000664382"/>
    </source>
</evidence>
<dbReference type="RefSeq" id="WP_208097893.1">
    <property type="nucleotide sequence ID" value="NZ_JAGDYM010000010.1"/>
</dbReference>
<dbReference type="AlphaFoldDB" id="A0A939MK99"/>
<feature type="transmembrane region" description="Helical" evidence="2">
    <location>
        <begin position="36"/>
        <end position="54"/>
    </location>
</feature>
<name>A0A939MK99_9MICO</name>
<keyword evidence="2" id="KW-0812">Transmembrane</keyword>
<keyword evidence="4" id="KW-1185">Reference proteome</keyword>
<dbReference type="EMBL" id="JAGDYM010000010">
    <property type="protein sequence ID" value="MBO1902131.1"/>
    <property type="molecule type" value="Genomic_DNA"/>
</dbReference>
<accession>A0A939MK99</accession>
<feature type="transmembrane region" description="Helical" evidence="2">
    <location>
        <begin position="6"/>
        <end position="24"/>
    </location>
</feature>
<evidence type="ECO:0000256" key="2">
    <source>
        <dbReference type="SAM" id="Phobius"/>
    </source>
</evidence>
<dbReference type="Proteomes" id="UP000664382">
    <property type="component" value="Unassembled WGS sequence"/>
</dbReference>
<evidence type="ECO:0000313" key="3">
    <source>
        <dbReference type="EMBL" id="MBO1902131.1"/>
    </source>
</evidence>
<reference evidence="3" key="1">
    <citation type="submission" date="2021-03" db="EMBL/GenBank/DDBJ databases">
        <title>Leucobacter chromiisoli sp. nov., isolated from chromium-containing soil of chemical plant.</title>
        <authorList>
            <person name="Xu Z."/>
        </authorList>
    </citation>
    <scope>NUCLEOTIDE SEQUENCE</scope>
    <source>
        <strain evidence="3">S27</strain>
    </source>
</reference>
<comment type="caution">
    <text evidence="3">The sequence shown here is derived from an EMBL/GenBank/DDBJ whole genome shotgun (WGS) entry which is preliminary data.</text>
</comment>
<keyword evidence="2" id="KW-0472">Membrane</keyword>
<proteinExistence type="predicted"/>
<protein>
    <submittedName>
        <fullName evidence="3">Uncharacterized protein</fullName>
    </submittedName>
</protein>
<evidence type="ECO:0000256" key="1">
    <source>
        <dbReference type="SAM" id="MobiDB-lite"/>
    </source>
</evidence>
<keyword evidence="2" id="KW-1133">Transmembrane helix</keyword>
<feature type="region of interest" description="Disordered" evidence="1">
    <location>
        <begin position="59"/>
        <end position="81"/>
    </location>
</feature>
<sequence length="81" mass="8848">MSLGKYLTNFGVIAALIGAAGTFRQTQAMPKDWRRFVVWGVWAAGLLLTVAGVAKQSDDEEQEKAAREAQRQAKKALKAAR</sequence>
<organism evidence="3 4">
    <name type="scientific">Leucobacter weissii</name>
    <dbReference type="NCBI Taxonomy" id="1983706"/>
    <lineage>
        <taxon>Bacteria</taxon>
        <taxon>Bacillati</taxon>
        <taxon>Actinomycetota</taxon>
        <taxon>Actinomycetes</taxon>
        <taxon>Micrococcales</taxon>
        <taxon>Microbacteriaceae</taxon>
        <taxon>Leucobacter</taxon>
    </lineage>
</organism>